<organism evidence="1 2">
    <name type="scientific">Modicella reniformis</name>
    <dbReference type="NCBI Taxonomy" id="1440133"/>
    <lineage>
        <taxon>Eukaryota</taxon>
        <taxon>Fungi</taxon>
        <taxon>Fungi incertae sedis</taxon>
        <taxon>Mucoromycota</taxon>
        <taxon>Mortierellomycotina</taxon>
        <taxon>Mortierellomycetes</taxon>
        <taxon>Mortierellales</taxon>
        <taxon>Mortierellaceae</taxon>
        <taxon>Modicella</taxon>
    </lineage>
</organism>
<accession>A0A9P6LXK8</accession>
<dbReference type="AlphaFoldDB" id="A0A9P6LXK8"/>
<dbReference type="Proteomes" id="UP000749646">
    <property type="component" value="Unassembled WGS sequence"/>
</dbReference>
<keyword evidence="2" id="KW-1185">Reference proteome</keyword>
<evidence type="ECO:0000313" key="1">
    <source>
        <dbReference type="EMBL" id="KAF9951865.1"/>
    </source>
</evidence>
<gene>
    <name evidence="1" type="ORF">BGZ65_005686</name>
</gene>
<protein>
    <submittedName>
        <fullName evidence="1">Uncharacterized protein</fullName>
    </submittedName>
</protein>
<sequence>ASSRMEWTKRSKFKQESSLLSSSTATSYRMFGLSKSNEITLQLMSNNLLYFYFSFGGSSRPSATSEIVCCLKDLHAFLERILSAIDSLSGNSNSKSSRSGSHRYGGVSSAGSMMILRASELYPTLGPLLVRLCRNPVVLSSNPIADLVAQSVIKYSRQSQNQSQQNQDLSYCTNQKPLGSRREVEGDHVDAQGGWIHQRAKPSPQRAWCAARLRDMFEVSRHHLSDTTGQSFKQGEINTGTRNRRGFGTLFQVSDDDMRQQRAEYTIATLSRSLETLQKMIQEKSLITVDSEYWIKRNHQLSGLCGPLVSNPTAAPLIHSIIDMAFTLKSTRVRSRHKNTIPSSPLDLVFVKQVMEMLDETRQTYLLRLIDKMMTISEQPRDFIQSRDKIVREYIEQSRLFAAISTDSESGYALVQQPILEDLAELTGKVTDWRFVQTCVLLVEWIITTRIRCGQRMEIDHSEVWGRREEFPNMDEREELEAMVSSACSILQQGSPQIIDGEEKAGDGVLQILERFLSAQKAYVFYSAGPEQLGLRRSKSSSVAGTLLYATFIPGRIVNGALDRHQ</sequence>
<dbReference type="OrthoDB" id="2443040at2759"/>
<comment type="caution">
    <text evidence="1">The sequence shown here is derived from an EMBL/GenBank/DDBJ whole genome shotgun (WGS) entry which is preliminary data.</text>
</comment>
<proteinExistence type="predicted"/>
<dbReference type="EMBL" id="JAAAHW010007043">
    <property type="protein sequence ID" value="KAF9951865.1"/>
    <property type="molecule type" value="Genomic_DNA"/>
</dbReference>
<feature type="non-terminal residue" evidence="1">
    <location>
        <position position="1"/>
    </location>
</feature>
<reference evidence="1" key="1">
    <citation type="journal article" date="2020" name="Fungal Divers.">
        <title>Resolving the Mortierellaceae phylogeny through synthesis of multi-gene phylogenetics and phylogenomics.</title>
        <authorList>
            <person name="Vandepol N."/>
            <person name="Liber J."/>
            <person name="Desiro A."/>
            <person name="Na H."/>
            <person name="Kennedy M."/>
            <person name="Barry K."/>
            <person name="Grigoriev I.V."/>
            <person name="Miller A.N."/>
            <person name="O'Donnell K."/>
            <person name="Stajich J.E."/>
            <person name="Bonito G."/>
        </authorList>
    </citation>
    <scope>NUCLEOTIDE SEQUENCE</scope>
    <source>
        <strain evidence="1">MES-2147</strain>
    </source>
</reference>
<name>A0A9P6LXK8_9FUNG</name>
<evidence type="ECO:0000313" key="2">
    <source>
        <dbReference type="Proteomes" id="UP000749646"/>
    </source>
</evidence>